<dbReference type="Pfam" id="PF09851">
    <property type="entry name" value="SHOCT"/>
    <property type="match status" value="1"/>
</dbReference>
<protein>
    <submittedName>
        <fullName evidence="2">SHOCT domain-containing protein</fullName>
    </submittedName>
</protein>
<evidence type="ECO:0000313" key="2">
    <source>
        <dbReference type="EMBL" id="TGV01490.1"/>
    </source>
</evidence>
<dbReference type="EMBL" id="SRSO01000023">
    <property type="protein sequence ID" value="TGV01490.1"/>
    <property type="molecule type" value="Genomic_DNA"/>
</dbReference>
<dbReference type="AlphaFoldDB" id="A0A4S1DTW6"/>
<keyword evidence="3" id="KW-1185">Reference proteome</keyword>
<reference evidence="2 3" key="1">
    <citation type="submission" date="2019-04" db="EMBL/GenBank/DDBJ databases">
        <authorList>
            <person name="Liu A."/>
        </authorList>
    </citation>
    <scope>NUCLEOTIDE SEQUENCE [LARGE SCALE GENOMIC DNA]</scope>
    <source>
        <strain evidence="2 3">RZ03</strain>
    </source>
</reference>
<sequence length="202" mass="22663">MKKLLLLIFLTTTICIGQSKEERQAILDAKKNGTYNKKKDNKIVNETYAASNGVVYHVGDTITLGRGSSPNGDFNYLQMGGFYNTLSVLNGEYDDIASSIGRNYSGLNVEIKKIKEINFKGASKVIFVVGGGNITNYNLMIEDAISTCEIKNCSDTYNKPQIVYQKQEDKYDKLKKVKELLDTGVLTQEEFENEKKKLLESE</sequence>
<comment type="caution">
    <text evidence="2">The sequence shown here is derived from an EMBL/GenBank/DDBJ whole genome shotgun (WGS) entry which is preliminary data.</text>
</comment>
<evidence type="ECO:0000259" key="1">
    <source>
        <dbReference type="Pfam" id="PF09851"/>
    </source>
</evidence>
<dbReference type="Proteomes" id="UP000307602">
    <property type="component" value="Unassembled WGS sequence"/>
</dbReference>
<accession>A0A4S1DTW6</accession>
<organism evidence="2 3">
    <name type="scientific">Flavivirga rizhaonensis</name>
    <dbReference type="NCBI Taxonomy" id="2559571"/>
    <lineage>
        <taxon>Bacteria</taxon>
        <taxon>Pseudomonadati</taxon>
        <taxon>Bacteroidota</taxon>
        <taxon>Flavobacteriia</taxon>
        <taxon>Flavobacteriales</taxon>
        <taxon>Flavobacteriaceae</taxon>
        <taxon>Flavivirga</taxon>
    </lineage>
</organism>
<feature type="domain" description="SHOCT" evidence="1">
    <location>
        <begin position="172"/>
        <end position="199"/>
    </location>
</feature>
<dbReference type="RefSeq" id="WP_135878106.1">
    <property type="nucleotide sequence ID" value="NZ_SRSO01000023.1"/>
</dbReference>
<gene>
    <name evidence="2" type="ORF">EM932_15465</name>
</gene>
<evidence type="ECO:0000313" key="3">
    <source>
        <dbReference type="Proteomes" id="UP000307602"/>
    </source>
</evidence>
<dbReference type="InterPro" id="IPR018649">
    <property type="entry name" value="SHOCT"/>
</dbReference>
<name>A0A4S1DTW6_9FLAO</name>
<dbReference type="OrthoDB" id="1445444at2"/>
<proteinExistence type="predicted"/>